<evidence type="ECO:0000256" key="4">
    <source>
        <dbReference type="ARBA" id="ARBA00023163"/>
    </source>
</evidence>
<evidence type="ECO:0000313" key="6">
    <source>
        <dbReference type="EMBL" id="SCF27394.1"/>
    </source>
</evidence>
<evidence type="ECO:0000259" key="5">
    <source>
        <dbReference type="PROSITE" id="PS50931"/>
    </source>
</evidence>
<accession>A0A1C4Z3C1</accession>
<keyword evidence="7" id="KW-1185">Reference proteome</keyword>
<proteinExistence type="inferred from homology"/>
<dbReference type="InterPro" id="IPR036390">
    <property type="entry name" value="WH_DNA-bd_sf"/>
</dbReference>
<dbReference type="RefSeq" id="WP_091609731.1">
    <property type="nucleotide sequence ID" value="NZ_FMCX01000005.1"/>
</dbReference>
<keyword evidence="3 6" id="KW-0238">DNA-binding</keyword>
<dbReference type="SUPFAM" id="SSF46785">
    <property type="entry name" value="Winged helix' DNA-binding domain"/>
    <property type="match status" value="1"/>
</dbReference>
<dbReference type="GO" id="GO:0032993">
    <property type="term" value="C:protein-DNA complex"/>
    <property type="evidence" value="ECO:0007669"/>
    <property type="project" value="TreeGrafter"/>
</dbReference>
<dbReference type="PANTHER" id="PTHR30346:SF29">
    <property type="entry name" value="LYSR SUBSTRATE-BINDING"/>
    <property type="match status" value="1"/>
</dbReference>
<keyword evidence="4" id="KW-0804">Transcription</keyword>
<keyword evidence="2" id="KW-0805">Transcription regulation</keyword>
<name>A0A1C4Z3C1_9ACTN</name>
<feature type="domain" description="HTH lysR-type" evidence="5">
    <location>
        <begin position="9"/>
        <end position="66"/>
    </location>
</feature>
<dbReference type="STRING" id="262898.GA0070564_10527"/>
<dbReference type="EMBL" id="FMCX01000005">
    <property type="protein sequence ID" value="SCF27394.1"/>
    <property type="molecule type" value="Genomic_DNA"/>
</dbReference>
<dbReference type="Gene3D" id="1.10.10.10">
    <property type="entry name" value="Winged helix-like DNA-binding domain superfamily/Winged helix DNA-binding domain"/>
    <property type="match status" value="1"/>
</dbReference>
<dbReference type="PROSITE" id="PS50931">
    <property type="entry name" value="HTH_LYSR"/>
    <property type="match status" value="1"/>
</dbReference>
<dbReference type="OrthoDB" id="3636008at2"/>
<evidence type="ECO:0000256" key="2">
    <source>
        <dbReference type="ARBA" id="ARBA00023015"/>
    </source>
</evidence>
<dbReference type="Proteomes" id="UP000199504">
    <property type="component" value="Unassembled WGS sequence"/>
</dbReference>
<comment type="similarity">
    <text evidence="1">Belongs to the LysR transcriptional regulatory family.</text>
</comment>
<dbReference type="GO" id="GO:0003677">
    <property type="term" value="F:DNA binding"/>
    <property type="evidence" value="ECO:0007669"/>
    <property type="project" value="UniProtKB-KW"/>
</dbReference>
<dbReference type="SUPFAM" id="SSF53850">
    <property type="entry name" value="Periplasmic binding protein-like II"/>
    <property type="match status" value="1"/>
</dbReference>
<evidence type="ECO:0000256" key="1">
    <source>
        <dbReference type="ARBA" id="ARBA00009437"/>
    </source>
</evidence>
<dbReference type="PANTHER" id="PTHR30346">
    <property type="entry name" value="TRANSCRIPTIONAL DUAL REGULATOR HCAR-RELATED"/>
    <property type="match status" value="1"/>
</dbReference>
<reference evidence="7" key="1">
    <citation type="submission" date="2016-06" db="EMBL/GenBank/DDBJ databases">
        <authorList>
            <person name="Varghese N."/>
            <person name="Submissions Spin"/>
        </authorList>
    </citation>
    <scope>NUCLEOTIDE SEQUENCE [LARGE SCALE GENOMIC DNA]</scope>
    <source>
        <strain evidence="7">DSM 44830</strain>
    </source>
</reference>
<dbReference type="InterPro" id="IPR036388">
    <property type="entry name" value="WH-like_DNA-bd_sf"/>
</dbReference>
<gene>
    <name evidence="6" type="ORF">GA0070564_10527</name>
</gene>
<evidence type="ECO:0000313" key="7">
    <source>
        <dbReference type="Proteomes" id="UP000199504"/>
    </source>
</evidence>
<dbReference type="Pfam" id="PF00126">
    <property type="entry name" value="HTH_1"/>
    <property type="match status" value="1"/>
</dbReference>
<evidence type="ECO:0000256" key="3">
    <source>
        <dbReference type="ARBA" id="ARBA00023125"/>
    </source>
</evidence>
<dbReference type="InterPro" id="IPR000847">
    <property type="entry name" value="LysR_HTH_N"/>
</dbReference>
<dbReference type="AlphaFoldDB" id="A0A1C4Z3C1"/>
<dbReference type="GO" id="GO:0003700">
    <property type="term" value="F:DNA-binding transcription factor activity"/>
    <property type="evidence" value="ECO:0007669"/>
    <property type="project" value="InterPro"/>
</dbReference>
<protein>
    <submittedName>
        <fullName evidence="6">DNA-binding transcriptional regulator, LysR family</fullName>
    </submittedName>
</protein>
<organism evidence="6 7">
    <name type="scientific">Micromonospora mirobrigensis</name>
    <dbReference type="NCBI Taxonomy" id="262898"/>
    <lineage>
        <taxon>Bacteria</taxon>
        <taxon>Bacillati</taxon>
        <taxon>Actinomycetota</taxon>
        <taxon>Actinomycetes</taxon>
        <taxon>Micromonosporales</taxon>
        <taxon>Micromonosporaceae</taxon>
        <taxon>Micromonospora</taxon>
    </lineage>
</organism>
<sequence length="312" mass="33857">MVADAPLSWDPRRLLVLAEVARSGSLAAAARRLRVSVSGLHYQLDRLEREVGVRLVDRSGGRARLTVAGALLHARAGGLLRELDAVAEQARRGPAELTPLRLVVPWPVASGLLLPALPDGPAAWGVSVQVVERAEGLRQVRDGLADVLVAADWSGDRLRCGPEVRVDPLFAASYLVALPRSGQLARRSVVDVADAALRWVAPPGGGALTYWRMQRHRLGIRLDEVASTDQQEYVGLIDTGECAGLAEPILAGSVAPQTVLRPLRGLTPYRYFAAYRPETADDWRARYLLDAFRAAGRAYRPTRDDLSKSPYG</sequence>
<dbReference type="Gene3D" id="3.40.190.10">
    <property type="entry name" value="Periplasmic binding protein-like II"/>
    <property type="match status" value="2"/>
</dbReference>